<dbReference type="Gene3D" id="3.60.120.10">
    <property type="entry name" value="Anthranilate synthase"/>
    <property type="match status" value="1"/>
</dbReference>
<name>A0ABX8EPI8_9ACTN</name>
<dbReference type="EMBL" id="CP075371">
    <property type="protein sequence ID" value="QVT81905.1"/>
    <property type="molecule type" value="Genomic_DNA"/>
</dbReference>
<dbReference type="PRINTS" id="PR00095">
    <property type="entry name" value="ANTSNTHASEI"/>
</dbReference>
<dbReference type="EC" id="2.6.1.85" evidence="3"/>
<feature type="domain" description="Chorismate-utilising enzyme C-terminal" evidence="2">
    <location>
        <begin position="157"/>
        <end position="417"/>
    </location>
</feature>
<proteinExistence type="predicted"/>
<dbReference type="Pfam" id="PF00425">
    <property type="entry name" value="Chorismate_bind"/>
    <property type="match status" value="1"/>
</dbReference>
<gene>
    <name evidence="3" type="primary">pabB</name>
    <name evidence="3" type="ORF">ENKNEFLB_04324</name>
</gene>
<dbReference type="RefSeq" id="WP_214057203.1">
    <property type="nucleotide sequence ID" value="NZ_CP075371.1"/>
</dbReference>
<evidence type="ECO:0000313" key="3">
    <source>
        <dbReference type="EMBL" id="QVT81905.1"/>
    </source>
</evidence>
<keyword evidence="4" id="KW-1185">Reference proteome</keyword>
<dbReference type="InterPro" id="IPR015890">
    <property type="entry name" value="Chorismate_C"/>
</dbReference>
<dbReference type="InterPro" id="IPR019999">
    <property type="entry name" value="Anth_synth_I-like"/>
</dbReference>
<accession>A0ABX8EPI8</accession>
<protein>
    <submittedName>
        <fullName evidence="3">Aminodeoxychorismate synthase component 1</fullName>
        <ecNumber evidence="3">2.6.1.85</ecNumber>
    </submittedName>
</protein>
<dbReference type="SUPFAM" id="SSF56322">
    <property type="entry name" value="ADC synthase"/>
    <property type="match status" value="1"/>
</dbReference>
<evidence type="ECO:0000256" key="1">
    <source>
        <dbReference type="SAM" id="MobiDB-lite"/>
    </source>
</evidence>
<dbReference type="PANTHER" id="PTHR11236">
    <property type="entry name" value="AMINOBENZOATE/ANTHRANILATE SYNTHASE"/>
    <property type="match status" value="1"/>
</dbReference>
<dbReference type="GO" id="GO:0046820">
    <property type="term" value="F:4-amino-4-deoxychorismate synthase activity"/>
    <property type="evidence" value="ECO:0007669"/>
    <property type="project" value="UniProtKB-EC"/>
</dbReference>
<keyword evidence="3" id="KW-0032">Aminotransferase</keyword>
<dbReference type="PANTHER" id="PTHR11236:SF18">
    <property type="entry name" value="AMINODEOXYCHORISMATE SYNTHASE"/>
    <property type="match status" value="1"/>
</dbReference>
<reference evidence="3 4" key="1">
    <citation type="submission" date="2021-05" db="EMBL/GenBank/DDBJ databases">
        <title>Complete genome of Nocardioides aquaticus KCTC 9944T isolated from meromictic and hypersaline Ekho Lake, Antarctica.</title>
        <authorList>
            <person name="Hwang K."/>
            <person name="Kim K.M."/>
            <person name="Choe H."/>
        </authorList>
    </citation>
    <scope>NUCLEOTIDE SEQUENCE [LARGE SCALE GENOMIC DNA]</scope>
    <source>
        <strain evidence="3 4">KCTC 9944</strain>
    </source>
</reference>
<evidence type="ECO:0000313" key="4">
    <source>
        <dbReference type="Proteomes" id="UP000679307"/>
    </source>
</evidence>
<sequence>MSPAEALAAVGAHPRSAWLDGPWTDGPWLGLLDEADPSLTYDAVTRTVTRHAHGRAEVVGDDPFTALEAALADGPPDARWVGWAGYAARPDLPALTGGSGRDGPAGGLPDAVWMRPSRWVAVRPDGGRVPEHGPGTVLGHTTPSAGTPPDADVPAWYAAAFAEVQEQLHAGNTYEVNLTYREDLLSDRRPLDAYAALRAGSPAPYAALVRHDLPGARGWMLGSSPERYARVDLAPDGSRSIETRPIKGTLPRDADPVRDAALAARLAVEPRFRAENLMIVDLLRHDLAVVGEPGSVEVPSLMAVESYAGVHQLVSTVRARLRPEVTTVGALRSLFPAGSMTGAPKRRTMEVIGAVEGSPRGPYAGAVGWVGADGRADLGVVIRTLTTAGDGRWRLGTGGGVTVQSTAAQEWEESRWKAARLRAALLG</sequence>
<dbReference type="Proteomes" id="UP000679307">
    <property type="component" value="Chromosome"/>
</dbReference>
<evidence type="ECO:0000259" key="2">
    <source>
        <dbReference type="Pfam" id="PF00425"/>
    </source>
</evidence>
<keyword evidence="3" id="KW-0808">Transferase</keyword>
<organism evidence="3 4">
    <name type="scientific">Nocardioides aquaticus</name>
    <dbReference type="NCBI Taxonomy" id="160826"/>
    <lineage>
        <taxon>Bacteria</taxon>
        <taxon>Bacillati</taxon>
        <taxon>Actinomycetota</taxon>
        <taxon>Actinomycetes</taxon>
        <taxon>Propionibacteriales</taxon>
        <taxon>Nocardioidaceae</taxon>
        <taxon>Nocardioides</taxon>
    </lineage>
</organism>
<feature type="region of interest" description="Disordered" evidence="1">
    <location>
        <begin position="123"/>
        <end position="150"/>
    </location>
</feature>
<dbReference type="InterPro" id="IPR005801">
    <property type="entry name" value="ADC_synthase"/>
</dbReference>